<dbReference type="Proteomes" id="UP000887116">
    <property type="component" value="Unassembled WGS sequence"/>
</dbReference>
<reference evidence="1" key="1">
    <citation type="submission" date="2020-07" db="EMBL/GenBank/DDBJ databases">
        <title>Multicomponent nature underlies the extraordinary mechanical properties of spider dragline silk.</title>
        <authorList>
            <person name="Kono N."/>
            <person name="Nakamura H."/>
            <person name="Mori M."/>
            <person name="Yoshida Y."/>
            <person name="Ohtoshi R."/>
            <person name="Malay A.D."/>
            <person name="Moran D.A.P."/>
            <person name="Tomita M."/>
            <person name="Numata K."/>
            <person name="Arakawa K."/>
        </authorList>
    </citation>
    <scope>NUCLEOTIDE SEQUENCE</scope>
</reference>
<dbReference type="AlphaFoldDB" id="A0A8X6FAS7"/>
<dbReference type="PANTHER" id="PTHR47331">
    <property type="entry name" value="PHD-TYPE DOMAIN-CONTAINING PROTEIN"/>
    <property type="match status" value="1"/>
</dbReference>
<dbReference type="PANTHER" id="PTHR47331:SF5">
    <property type="entry name" value="RIBONUCLEASE H"/>
    <property type="match status" value="1"/>
</dbReference>
<gene>
    <name evidence="1" type="primary">AVEN_160798_1</name>
    <name evidence="1" type="ORF">TNCT_568551</name>
</gene>
<accession>A0A8X6FAS7</accession>
<proteinExistence type="predicted"/>
<dbReference type="InterPro" id="IPR008042">
    <property type="entry name" value="Retrotrans_Pao"/>
</dbReference>
<protein>
    <submittedName>
        <fullName evidence="1">Uncharacterized protein</fullName>
    </submittedName>
</protein>
<dbReference type="OrthoDB" id="424490at2759"/>
<dbReference type="Pfam" id="PF05380">
    <property type="entry name" value="Peptidase_A17"/>
    <property type="match status" value="1"/>
</dbReference>
<organism evidence="1 2">
    <name type="scientific">Trichonephila clavata</name>
    <name type="common">Joro spider</name>
    <name type="synonym">Nephila clavata</name>
    <dbReference type="NCBI Taxonomy" id="2740835"/>
    <lineage>
        <taxon>Eukaryota</taxon>
        <taxon>Metazoa</taxon>
        <taxon>Ecdysozoa</taxon>
        <taxon>Arthropoda</taxon>
        <taxon>Chelicerata</taxon>
        <taxon>Arachnida</taxon>
        <taxon>Araneae</taxon>
        <taxon>Araneomorphae</taxon>
        <taxon>Entelegynae</taxon>
        <taxon>Araneoidea</taxon>
        <taxon>Nephilidae</taxon>
        <taxon>Trichonephila</taxon>
    </lineage>
</organism>
<comment type="caution">
    <text evidence="1">The sequence shown here is derived from an EMBL/GenBank/DDBJ whole genome shotgun (WGS) entry which is preliminary data.</text>
</comment>
<dbReference type="EMBL" id="BMAO01011649">
    <property type="protein sequence ID" value="GFQ75353.1"/>
    <property type="molecule type" value="Genomic_DNA"/>
</dbReference>
<evidence type="ECO:0000313" key="1">
    <source>
        <dbReference type="EMBL" id="GFQ75353.1"/>
    </source>
</evidence>
<keyword evidence="2" id="KW-1185">Reference proteome</keyword>
<name>A0A8X6FAS7_TRICU</name>
<sequence length="528" mass="59921">MHRISSRYHVPKGRPSKRKIQALLKAKKRWASEEIELEHQSLHVCENDPDASGNVSSNYENNEVNTYPLNSSELNAATERKLSLLSSHTSAEHVISEQNDPTYVLVDTNVWKNLLSTVKCPECDMNNLNIIKTTQLDKEHSFSTNTESAIKTLGVSWKPAGDYFMFKVSIPSIASYTKRDVLSVIARLYDPLGLIGPVISKAKIFLQKLWLRKLNWEECLPEAIAPQWLNFVSSLKALEGLKIDRYLLTDSYEKLMLLGYADASESAYGVVVYMHCVKEDGTTPTRLIASKSRVAPIKMHPLLENINLFDISSLTEENVKDILTEARVLPEKMSTPMCPTCGSETSANRDSSRKLVLEQLNIFRRRRGQPQMSWATIVDFYSRLREVAEIIGSHHDKLLGGPGKTILLDETFLTKRKYNKGRKTKTMTQVVLGIYCRDDKEGIFFLVDGEKKKDLWPRIARHCNPETSVIYGKEGLQLKKIEAPTVESEGISDMMPKTFNKKLLNALSDDDEVPFVDDEEGDPNWEEF</sequence>
<evidence type="ECO:0000313" key="2">
    <source>
        <dbReference type="Proteomes" id="UP000887116"/>
    </source>
</evidence>